<name>A0A226D122_FOLCA</name>
<feature type="chain" id="PRO_5012917547" evidence="2">
    <location>
        <begin position="26"/>
        <end position="229"/>
    </location>
</feature>
<evidence type="ECO:0000313" key="3">
    <source>
        <dbReference type="EMBL" id="OXA38909.1"/>
    </source>
</evidence>
<feature type="compositionally biased region" description="Polar residues" evidence="1">
    <location>
        <begin position="138"/>
        <end position="149"/>
    </location>
</feature>
<dbReference type="GO" id="GO:0008061">
    <property type="term" value="F:chitin binding"/>
    <property type="evidence" value="ECO:0007669"/>
    <property type="project" value="InterPro"/>
</dbReference>
<protein>
    <submittedName>
        <fullName evidence="3">Peritrophin-1</fullName>
    </submittedName>
</protein>
<dbReference type="AlphaFoldDB" id="A0A226D122"/>
<keyword evidence="4" id="KW-1185">Reference proteome</keyword>
<gene>
    <name evidence="3" type="ORF">Fcan01_26237</name>
</gene>
<keyword evidence="2" id="KW-0732">Signal</keyword>
<accession>A0A226D122</accession>
<feature type="signal peptide" evidence="2">
    <location>
        <begin position="1"/>
        <end position="25"/>
    </location>
</feature>
<dbReference type="SUPFAM" id="SSF57625">
    <property type="entry name" value="Invertebrate chitin-binding proteins"/>
    <property type="match status" value="1"/>
</dbReference>
<dbReference type="EMBL" id="LNIX01000042">
    <property type="protein sequence ID" value="OXA38909.1"/>
    <property type="molecule type" value="Genomic_DNA"/>
</dbReference>
<dbReference type="Proteomes" id="UP000198287">
    <property type="component" value="Unassembled WGS sequence"/>
</dbReference>
<evidence type="ECO:0000256" key="1">
    <source>
        <dbReference type="SAM" id="MobiDB-lite"/>
    </source>
</evidence>
<dbReference type="Gene3D" id="2.170.140.10">
    <property type="entry name" value="Chitin binding domain"/>
    <property type="match status" value="1"/>
</dbReference>
<reference evidence="3 4" key="1">
    <citation type="submission" date="2015-12" db="EMBL/GenBank/DDBJ databases">
        <title>The genome of Folsomia candida.</title>
        <authorList>
            <person name="Faddeeva A."/>
            <person name="Derks M.F."/>
            <person name="Anvar Y."/>
            <person name="Smit S."/>
            <person name="Van Straalen N."/>
            <person name="Roelofs D."/>
        </authorList>
    </citation>
    <scope>NUCLEOTIDE SEQUENCE [LARGE SCALE GENOMIC DNA]</scope>
    <source>
        <strain evidence="3 4">VU population</strain>
        <tissue evidence="3">Whole body</tissue>
    </source>
</reference>
<organism evidence="3 4">
    <name type="scientific">Folsomia candida</name>
    <name type="common">Springtail</name>
    <dbReference type="NCBI Taxonomy" id="158441"/>
    <lineage>
        <taxon>Eukaryota</taxon>
        <taxon>Metazoa</taxon>
        <taxon>Ecdysozoa</taxon>
        <taxon>Arthropoda</taxon>
        <taxon>Hexapoda</taxon>
        <taxon>Collembola</taxon>
        <taxon>Entomobryomorpha</taxon>
        <taxon>Isotomoidea</taxon>
        <taxon>Isotomidae</taxon>
        <taxon>Proisotominae</taxon>
        <taxon>Folsomia</taxon>
    </lineage>
</organism>
<sequence>MKFIPPLPMLTLGAFLLALVHTCSSSDLNLATFCRTHQPPRPHDPTQSVLARGHTHPNSCSQVIYCKWTWPVKPDDDYEPDHKISRRSPYRNFHSPQPPKVKITVASCPTNLHFDPTTQSCRQPSLAECHLHHEQNETPHPTNSQTNEVSDPEDDTFHTQHAECASTYFFRRYATTTDGEGESIELTCPHELVWNSVTKTCSKCQHVTRNDGISLCCHNSDAHAVRDNH</sequence>
<dbReference type="InterPro" id="IPR036508">
    <property type="entry name" value="Chitin-bd_dom_sf"/>
</dbReference>
<proteinExistence type="predicted"/>
<comment type="caution">
    <text evidence="3">The sequence shown here is derived from an EMBL/GenBank/DDBJ whole genome shotgun (WGS) entry which is preliminary data.</text>
</comment>
<feature type="region of interest" description="Disordered" evidence="1">
    <location>
        <begin position="135"/>
        <end position="155"/>
    </location>
</feature>
<evidence type="ECO:0000313" key="4">
    <source>
        <dbReference type="Proteomes" id="UP000198287"/>
    </source>
</evidence>
<evidence type="ECO:0000256" key="2">
    <source>
        <dbReference type="SAM" id="SignalP"/>
    </source>
</evidence>